<dbReference type="Proteomes" id="UP001201812">
    <property type="component" value="Unassembled WGS sequence"/>
</dbReference>
<keyword evidence="2" id="KW-1185">Reference proteome</keyword>
<dbReference type="AlphaFoldDB" id="A0AAD4QW44"/>
<proteinExistence type="predicted"/>
<name>A0AAD4QW44_9BILA</name>
<evidence type="ECO:0000313" key="1">
    <source>
        <dbReference type="EMBL" id="KAI1693266.1"/>
    </source>
</evidence>
<comment type="caution">
    <text evidence="1">The sequence shown here is derived from an EMBL/GenBank/DDBJ whole genome shotgun (WGS) entry which is preliminary data.</text>
</comment>
<dbReference type="InterPro" id="IPR036770">
    <property type="entry name" value="Ankyrin_rpt-contain_sf"/>
</dbReference>
<gene>
    <name evidence="1" type="ORF">DdX_20759</name>
</gene>
<accession>A0AAD4QW44</accession>
<dbReference type="Gene3D" id="1.25.40.20">
    <property type="entry name" value="Ankyrin repeat-containing domain"/>
    <property type="match status" value="1"/>
</dbReference>
<organism evidence="1 2">
    <name type="scientific">Ditylenchus destructor</name>
    <dbReference type="NCBI Taxonomy" id="166010"/>
    <lineage>
        <taxon>Eukaryota</taxon>
        <taxon>Metazoa</taxon>
        <taxon>Ecdysozoa</taxon>
        <taxon>Nematoda</taxon>
        <taxon>Chromadorea</taxon>
        <taxon>Rhabditida</taxon>
        <taxon>Tylenchina</taxon>
        <taxon>Tylenchomorpha</taxon>
        <taxon>Sphaerularioidea</taxon>
        <taxon>Anguinidae</taxon>
        <taxon>Anguininae</taxon>
        <taxon>Ditylenchus</taxon>
    </lineage>
</organism>
<dbReference type="Pfam" id="PF00023">
    <property type="entry name" value="Ank"/>
    <property type="match status" value="1"/>
</dbReference>
<evidence type="ECO:0000313" key="2">
    <source>
        <dbReference type="Proteomes" id="UP001201812"/>
    </source>
</evidence>
<sequence length="97" mass="11111">MSRFNCMYLIRCGYPDSHKYQEIDFSDYGWQTGDLKMAELLISTGNVFSDALEKLKRTPLIHAAINGQTHLVSILLRKFKGTQFGEHGWQLGLCRSI</sequence>
<reference evidence="1" key="1">
    <citation type="submission" date="2022-01" db="EMBL/GenBank/DDBJ databases">
        <title>Genome Sequence Resource for Two Populations of Ditylenchus destructor, the Migratory Endoparasitic Phytonematode.</title>
        <authorList>
            <person name="Zhang H."/>
            <person name="Lin R."/>
            <person name="Xie B."/>
        </authorList>
    </citation>
    <scope>NUCLEOTIDE SEQUENCE</scope>
    <source>
        <strain evidence="1">BazhouSP</strain>
    </source>
</reference>
<dbReference type="EMBL" id="JAKKPZ010000654">
    <property type="protein sequence ID" value="KAI1693266.1"/>
    <property type="molecule type" value="Genomic_DNA"/>
</dbReference>
<dbReference type="SUPFAM" id="SSF48403">
    <property type="entry name" value="Ankyrin repeat"/>
    <property type="match status" value="1"/>
</dbReference>
<dbReference type="InterPro" id="IPR002110">
    <property type="entry name" value="Ankyrin_rpt"/>
</dbReference>
<protein>
    <submittedName>
        <fullName evidence="1">Uncharacterized protein</fullName>
    </submittedName>
</protein>